<dbReference type="Proteomes" id="UP001152172">
    <property type="component" value="Unassembled WGS sequence"/>
</dbReference>
<name>A0A9X3RAV4_9BACI</name>
<evidence type="ECO:0000313" key="3">
    <source>
        <dbReference type="Proteomes" id="UP001152172"/>
    </source>
</evidence>
<gene>
    <name evidence="2" type="ORF">M9R61_16235</name>
</gene>
<sequence length="83" mass="9088">MARLAALIVLLIPGILAAFGIKLMRDTFFGLQILPIGGLVIQFISGLIFTVLGLGFFAGFLLNRDRKNGKVAPRFQKKKDVDL</sequence>
<evidence type="ECO:0000313" key="2">
    <source>
        <dbReference type="EMBL" id="MCZ8534855.1"/>
    </source>
</evidence>
<reference evidence="2" key="1">
    <citation type="submission" date="2022-05" db="EMBL/GenBank/DDBJ databases">
        <authorList>
            <person name="Colautti A."/>
            <person name="Iacumin L."/>
        </authorList>
    </citation>
    <scope>NUCLEOTIDE SEQUENCE</scope>
    <source>
        <strain evidence="2">DSM 30747</strain>
    </source>
</reference>
<keyword evidence="1" id="KW-0472">Membrane</keyword>
<dbReference type="AlphaFoldDB" id="A0A9X3RAV4"/>
<organism evidence="2 3">
    <name type="scientific">Psychrobacillus psychrodurans</name>
    <dbReference type="NCBI Taxonomy" id="126157"/>
    <lineage>
        <taxon>Bacteria</taxon>
        <taxon>Bacillati</taxon>
        <taxon>Bacillota</taxon>
        <taxon>Bacilli</taxon>
        <taxon>Bacillales</taxon>
        <taxon>Bacillaceae</taxon>
        <taxon>Psychrobacillus</taxon>
    </lineage>
</organism>
<feature type="transmembrane region" description="Helical" evidence="1">
    <location>
        <begin position="33"/>
        <end position="62"/>
    </location>
</feature>
<dbReference type="OrthoDB" id="2989757at2"/>
<dbReference type="RefSeq" id="WP_090563660.1">
    <property type="nucleotide sequence ID" value="NZ_CP189791.1"/>
</dbReference>
<comment type="caution">
    <text evidence="2">The sequence shown here is derived from an EMBL/GenBank/DDBJ whole genome shotgun (WGS) entry which is preliminary data.</text>
</comment>
<keyword evidence="1" id="KW-0812">Transmembrane</keyword>
<dbReference type="EMBL" id="JAMKBI010000013">
    <property type="protein sequence ID" value="MCZ8534855.1"/>
    <property type="molecule type" value="Genomic_DNA"/>
</dbReference>
<keyword evidence="1" id="KW-1133">Transmembrane helix</keyword>
<dbReference type="InterPro" id="IPR020138">
    <property type="entry name" value="Uncharacterised_YqzF"/>
</dbReference>
<accession>A0A9X3RAV4</accession>
<keyword evidence="3" id="KW-1185">Reference proteome</keyword>
<proteinExistence type="predicted"/>
<protein>
    <submittedName>
        <fullName evidence="2">DUF2627 domain-containing protein</fullName>
    </submittedName>
</protein>
<dbReference type="Pfam" id="PF11118">
    <property type="entry name" value="DUF2627"/>
    <property type="match status" value="1"/>
</dbReference>
<evidence type="ECO:0000256" key="1">
    <source>
        <dbReference type="SAM" id="Phobius"/>
    </source>
</evidence>